<proteinExistence type="predicted"/>
<reference evidence="1" key="2">
    <citation type="submission" date="2022-01" db="EMBL/GenBank/DDBJ databases">
        <authorList>
            <person name="Yamashiro T."/>
            <person name="Shiraishi A."/>
            <person name="Satake H."/>
            <person name="Nakayama K."/>
        </authorList>
    </citation>
    <scope>NUCLEOTIDE SEQUENCE</scope>
</reference>
<reference evidence="1" key="1">
    <citation type="journal article" date="2022" name="Int. J. Mol. Sci.">
        <title>Draft Genome of Tanacetum Coccineum: Genomic Comparison of Closely Related Tanacetum-Family Plants.</title>
        <authorList>
            <person name="Yamashiro T."/>
            <person name="Shiraishi A."/>
            <person name="Nakayama K."/>
            <person name="Satake H."/>
        </authorList>
    </citation>
    <scope>NUCLEOTIDE SEQUENCE</scope>
</reference>
<organism evidence="1 2">
    <name type="scientific">Tanacetum coccineum</name>
    <dbReference type="NCBI Taxonomy" id="301880"/>
    <lineage>
        <taxon>Eukaryota</taxon>
        <taxon>Viridiplantae</taxon>
        <taxon>Streptophyta</taxon>
        <taxon>Embryophyta</taxon>
        <taxon>Tracheophyta</taxon>
        <taxon>Spermatophyta</taxon>
        <taxon>Magnoliopsida</taxon>
        <taxon>eudicotyledons</taxon>
        <taxon>Gunneridae</taxon>
        <taxon>Pentapetalae</taxon>
        <taxon>asterids</taxon>
        <taxon>campanulids</taxon>
        <taxon>Asterales</taxon>
        <taxon>Asteraceae</taxon>
        <taxon>Asteroideae</taxon>
        <taxon>Anthemideae</taxon>
        <taxon>Anthemidinae</taxon>
        <taxon>Tanacetum</taxon>
    </lineage>
</organism>
<evidence type="ECO:0000313" key="1">
    <source>
        <dbReference type="EMBL" id="GJT29142.1"/>
    </source>
</evidence>
<name>A0ABQ5CRM6_9ASTR</name>
<evidence type="ECO:0000313" key="2">
    <source>
        <dbReference type="Proteomes" id="UP001151760"/>
    </source>
</evidence>
<gene>
    <name evidence="1" type="ORF">Tco_0909417</name>
</gene>
<dbReference type="Proteomes" id="UP001151760">
    <property type="component" value="Unassembled WGS sequence"/>
</dbReference>
<protein>
    <recommendedName>
        <fullName evidence="3">Zinc knuckle CX2CX4HX4C domain-containing protein</fullName>
    </recommendedName>
</protein>
<keyword evidence="2" id="KW-1185">Reference proteome</keyword>
<sequence>MILGFRILLTNIESPIVNSVDINLIPSSYAGAAGASKPEQPKAKTNFRSLVAEKVFEGVNILIPRKVVKKINSDADLKESITISIPDLDGPGFIKETIRVKYKWKPPRCHTCNIFGHTVESCPKKVVVTPVVNDSNDGFQKVVNKR</sequence>
<feature type="non-terminal residue" evidence="1">
    <location>
        <position position="146"/>
    </location>
</feature>
<accession>A0ABQ5CRM6</accession>
<evidence type="ECO:0008006" key="3">
    <source>
        <dbReference type="Google" id="ProtNLM"/>
    </source>
</evidence>
<comment type="caution">
    <text evidence="1">The sequence shown here is derived from an EMBL/GenBank/DDBJ whole genome shotgun (WGS) entry which is preliminary data.</text>
</comment>
<dbReference type="EMBL" id="BQNB010014520">
    <property type="protein sequence ID" value="GJT29142.1"/>
    <property type="molecule type" value="Genomic_DNA"/>
</dbReference>